<dbReference type="SUPFAM" id="SSF47413">
    <property type="entry name" value="lambda repressor-like DNA-binding domains"/>
    <property type="match status" value="1"/>
</dbReference>
<evidence type="ECO:0000313" key="6">
    <source>
        <dbReference type="EMBL" id="MCB8881418.1"/>
    </source>
</evidence>
<name>A0A964E4Y1_9PROT</name>
<dbReference type="PANTHER" id="PTHR30146">
    <property type="entry name" value="LACI-RELATED TRANSCRIPTIONAL REPRESSOR"/>
    <property type="match status" value="1"/>
</dbReference>
<evidence type="ECO:0000256" key="1">
    <source>
        <dbReference type="ARBA" id="ARBA00023015"/>
    </source>
</evidence>
<dbReference type="Gene3D" id="3.40.50.2300">
    <property type="match status" value="2"/>
</dbReference>
<reference evidence="6 7" key="1">
    <citation type="journal article" date="2021" name="Microorganisms">
        <title>Acidisoma silvae sp. nov. and Acidisomacellulosilytica sp. nov., Two Acidophilic Bacteria Isolated from Decaying Wood, Hydrolyzing Cellulose and Producing Poly-3-hydroxybutyrate.</title>
        <authorList>
            <person name="Mieszkin S."/>
            <person name="Pouder E."/>
            <person name="Uroz S."/>
            <person name="Simon-Colin C."/>
            <person name="Alain K."/>
        </authorList>
    </citation>
    <scope>NUCLEOTIDE SEQUENCE [LARGE SCALE GENOMIC DNA]</scope>
    <source>
        <strain evidence="6 7">HW T5.17</strain>
    </source>
</reference>
<keyword evidence="1" id="KW-0805">Transcription regulation</keyword>
<evidence type="ECO:0000259" key="4">
    <source>
        <dbReference type="PROSITE" id="PS50932"/>
    </source>
</evidence>
<evidence type="ECO:0000259" key="5">
    <source>
        <dbReference type="PROSITE" id="PS50943"/>
    </source>
</evidence>
<dbReference type="AlphaFoldDB" id="A0A964E4Y1"/>
<evidence type="ECO:0000313" key="7">
    <source>
        <dbReference type="Proteomes" id="UP000721844"/>
    </source>
</evidence>
<feature type="domain" description="HTH cro/C1-type" evidence="5">
    <location>
        <begin position="13"/>
        <end position="55"/>
    </location>
</feature>
<dbReference type="PROSITE" id="PS00356">
    <property type="entry name" value="HTH_LACI_1"/>
    <property type="match status" value="1"/>
</dbReference>
<dbReference type="Pfam" id="PF00356">
    <property type="entry name" value="LacI"/>
    <property type="match status" value="1"/>
</dbReference>
<dbReference type="InterPro" id="IPR001387">
    <property type="entry name" value="Cro/C1-type_HTH"/>
</dbReference>
<evidence type="ECO:0000256" key="3">
    <source>
        <dbReference type="ARBA" id="ARBA00023163"/>
    </source>
</evidence>
<dbReference type="InterPro" id="IPR028082">
    <property type="entry name" value="Peripla_BP_I"/>
</dbReference>
<keyword evidence="2 6" id="KW-0238">DNA-binding</keyword>
<dbReference type="PROSITE" id="PS50932">
    <property type="entry name" value="HTH_LACI_2"/>
    <property type="match status" value="1"/>
</dbReference>
<keyword evidence="7" id="KW-1185">Reference proteome</keyword>
<comment type="caution">
    <text evidence="6">The sequence shown here is derived from an EMBL/GenBank/DDBJ whole genome shotgun (WGS) entry which is preliminary data.</text>
</comment>
<protein>
    <submittedName>
        <fullName evidence="6">LacI family DNA-binding transcriptional regulator</fullName>
    </submittedName>
</protein>
<gene>
    <name evidence="6" type="ORF">ACELLULO517_14305</name>
</gene>
<dbReference type="CDD" id="cd01392">
    <property type="entry name" value="HTH_LacI"/>
    <property type="match status" value="1"/>
</dbReference>
<dbReference type="Gene3D" id="1.10.260.40">
    <property type="entry name" value="lambda repressor-like DNA-binding domains"/>
    <property type="match status" value="1"/>
</dbReference>
<proteinExistence type="predicted"/>
<dbReference type="GO" id="GO:0003700">
    <property type="term" value="F:DNA-binding transcription factor activity"/>
    <property type="evidence" value="ECO:0007669"/>
    <property type="project" value="TreeGrafter"/>
</dbReference>
<dbReference type="RefSeq" id="WP_227308089.1">
    <property type="nucleotide sequence ID" value="NZ_JAESVA010000004.1"/>
</dbReference>
<dbReference type="EMBL" id="JAESVA010000004">
    <property type="protein sequence ID" value="MCB8881418.1"/>
    <property type="molecule type" value="Genomic_DNA"/>
</dbReference>
<dbReference type="PANTHER" id="PTHR30146:SF33">
    <property type="entry name" value="TRANSCRIPTIONAL REGULATOR"/>
    <property type="match status" value="1"/>
</dbReference>
<dbReference type="Proteomes" id="UP000721844">
    <property type="component" value="Unassembled WGS sequence"/>
</dbReference>
<dbReference type="InterPro" id="IPR046335">
    <property type="entry name" value="LacI/GalR-like_sensor"/>
</dbReference>
<dbReference type="SUPFAM" id="SSF53822">
    <property type="entry name" value="Periplasmic binding protein-like I"/>
    <property type="match status" value="1"/>
</dbReference>
<accession>A0A964E4Y1</accession>
<dbReference type="Pfam" id="PF13377">
    <property type="entry name" value="Peripla_BP_3"/>
    <property type="match status" value="1"/>
</dbReference>
<organism evidence="6 7">
    <name type="scientific">Acidisoma cellulosilyticum</name>
    <dbReference type="NCBI Taxonomy" id="2802395"/>
    <lineage>
        <taxon>Bacteria</taxon>
        <taxon>Pseudomonadati</taxon>
        <taxon>Pseudomonadota</taxon>
        <taxon>Alphaproteobacteria</taxon>
        <taxon>Acetobacterales</taxon>
        <taxon>Acidocellaceae</taxon>
        <taxon>Acidisoma</taxon>
    </lineage>
</organism>
<dbReference type="SMART" id="SM00354">
    <property type="entry name" value="HTH_LACI"/>
    <property type="match status" value="1"/>
</dbReference>
<dbReference type="InterPro" id="IPR000843">
    <property type="entry name" value="HTH_LacI"/>
</dbReference>
<dbReference type="InterPro" id="IPR010982">
    <property type="entry name" value="Lambda_DNA-bd_dom_sf"/>
</dbReference>
<dbReference type="CDD" id="cd01575">
    <property type="entry name" value="PBP1_GntR"/>
    <property type="match status" value="1"/>
</dbReference>
<sequence>MSKNASVRRAPRMADVAAMAGVSGMTVSRVLRDPTCVTPETLQRIEQAIEATGYVANRVAGSLASRRTNIVGLIVPSLRNSLFVETIQGVSDVLGTSHPLMIADSGYSLAGEEAAIRAFLGQRVCAVVLHNTTHTDRSRVMLREAGIPCVETGNLTRQPIDMVASFSNRKAARAMTAYLIARGHRRIGFASLPTDDNDRAEERRAGYQAALSRARMPVDPALTIEVAAGLAGGAEALTYFLSLTPAVDAVFLSGDVLATGAVLEAKRRRIAIPKRLAIVGTDDSDLQERISPAVTTLRFPRYDIGRRAASMLLTRLDGRPVDPASVDLGFEIVERATA</sequence>
<dbReference type="GO" id="GO:0000976">
    <property type="term" value="F:transcription cis-regulatory region binding"/>
    <property type="evidence" value="ECO:0007669"/>
    <property type="project" value="TreeGrafter"/>
</dbReference>
<keyword evidence="3" id="KW-0804">Transcription</keyword>
<feature type="domain" description="HTH lacI-type" evidence="4">
    <location>
        <begin position="11"/>
        <end position="65"/>
    </location>
</feature>
<dbReference type="PROSITE" id="PS50943">
    <property type="entry name" value="HTH_CROC1"/>
    <property type="match status" value="1"/>
</dbReference>
<evidence type="ECO:0000256" key="2">
    <source>
        <dbReference type="ARBA" id="ARBA00023125"/>
    </source>
</evidence>